<dbReference type="SUPFAM" id="SSF52743">
    <property type="entry name" value="Subtilisin-like"/>
    <property type="match status" value="1"/>
</dbReference>
<dbReference type="InterPro" id="IPR036852">
    <property type="entry name" value="Peptidase_S8/S53_dom_sf"/>
</dbReference>
<name>A0A7G5XCN1_9BACT</name>
<dbReference type="PANTHER" id="PTHR43399:SF4">
    <property type="entry name" value="CELL WALL-ASSOCIATED PROTEASE"/>
    <property type="match status" value="1"/>
</dbReference>
<dbReference type="NCBIfam" id="TIGR04183">
    <property type="entry name" value="Por_Secre_tail"/>
    <property type="match status" value="1"/>
</dbReference>
<dbReference type="GO" id="GO:0004252">
    <property type="term" value="F:serine-type endopeptidase activity"/>
    <property type="evidence" value="ECO:0007669"/>
    <property type="project" value="InterPro"/>
</dbReference>
<dbReference type="Gene3D" id="2.60.120.380">
    <property type="match status" value="1"/>
</dbReference>
<dbReference type="RefSeq" id="WP_182801499.1">
    <property type="nucleotide sequence ID" value="NZ_CP060007.1"/>
</dbReference>
<dbReference type="Pfam" id="PF00082">
    <property type="entry name" value="Peptidase_S8"/>
    <property type="match status" value="1"/>
</dbReference>
<protein>
    <submittedName>
        <fullName evidence="3">S8 family peptidase</fullName>
    </submittedName>
</protein>
<dbReference type="KEGG" id="lacs:H4075_14240"/>
<dbReference type="InterPro" id="IPR026444">
    <property type="entry name" value="Secre_tail"/>
</dbReference>
<dbReference type="AlphaFoldDB" id="A0A7G5XCN1"/>
<dbReference type="PANTHER" id="PTHR43399">
    <property type="entry name" value="SUBTILISIN-RELATED"/>
    <property type="match status" value="1"/>
</dbReference>
<feature type="domain" description="Peptidase S8/S53" evidence="2">
    <location>
        <begin position="155"/>
        <end position="371"/>
    </location>
</feature>
<gene>
    <name evidence="3" type="ORF">H4075_14240</name>
</gene>
<evidence type="ECO:0000259" key="2">
    <source>
        <dbReference type="Pfam" id="PF00082"/>
    </source>
</evidence>
<proteinExistence type="inferred from homology"/>
<evidence type="ECO:0000313" key="4">
    <source>
        <dbReference type="Proteomes" id="UP000515344"/>
    </source>
</evidence>
<evidence type="ECO:0000256" key="1">
    <source>
        <dbReference type="ARBA" id="ARBA00011073"/>
    </source>
</evidence>
<evidence type="ECO:0000313" key="3">
    <source>
        <dbReference type="EMBL" id="QNA43234.1"/>
    </source>
</evidence>
<dbReference type="InterPro" id="IPR051048">
    <property type="entry name" value="Peptidase_S8/S53_subtilisin"/>
</dbReference>
<reference evidence="4" key="1">
    <citation type="submission" date="2020-08" db="EMBL/GenBank/DDBJ databases">
        <title>Lacibacter sp. S13-6-6 genome sequencing.</title>
        <authorList>
            <person name="Jin L."/>
        </authorList>
    </citation>
    <scope>NUCLEOTIDE SEQUENCE [LARGE SCALE GENOMIC DNA]</scope>
    <source>
        <strain evidence="4">S13-6-6</strain>
    </source>
</reference>
<sequence>MTIIAGAQVTDKKIVDKLSPLLKEQMRFSKPTGKGLYTVAVADLKQFEKLIQKNKSIQLVSMYTPAKIVVVECYWNELEKIATESLLLAIDTKKKAKEELLFGFVDYAVNRISTIQHRYPLYNGNSIHLSVKEQKFDTTDIDLKGRILPSAFASTTGSNHASIMATMMAGGGNTWYNTKGAAWGTNLSSASFQNLLPEPDTYYNGSSVLLQNHSYGTVVESYYGAEAAGYDASVINNPSLLHVFSAGNSGSQAAPTGTYINLSGYSNLTGNFKHAKNIITVGHIDSFGTVLIPSSKGPAFDGRVKPELVAFGEDGSSGAAALVSGIGGVLHHIYKQQHNNTAAPASLIKAVLLNSADDVETTGIDFKSGYGSVNGLHAVETISNGQFLLGSVTANTQQQFTVSIPANIKQLKLTLVWNDPQAAPNTTKALINDLDLELTHITSNTSWLPWVLNSSPTVVALQQLPTRKRDSLNVVEQITVDNPAVGDYTITVKGFSIPAGSQNFAIAYQLDTIDTFSWHFPTASDHLFPNQTNVIRFQSGFANTTGTLELSTDNGTSWQTISPQVDVTKGYYKLLTPNITARALLRLSIANTTFTSDTFTISQRPFTSVGFNCVDSFLIAWPPVTGATGYRISKLGAKYMEPSLITADTFVVLSKQSNPSLHYSVTPLLSGKEALRSYTFNYEQQGSACYTRSFIADLTADNKGALSLLLSTTYNIRSISFEKYLANGFSLLDKQPSANKTLYQFTDQTLIAGTNLYRAIIELSDGRKFISDTASLFFTSNKVAVVYPNPALANGFVTVLTEQDDDVIFQLIDNYGRVVLQKQLKDYPEQVSLLGLQKGIHYYRILKKNKKVQTGILIIQ</sequence>
<dbReference type="EMBL" id="CP060007">
    <property type="protein sequence ID" value="QNA43234.1"/>
    <property type="molecule type" value="Genomic_DNA"/>
</dbReference>
<dbReference type="Gene3D" id="3.40.50.200">
    <property type="entry name" value="Peptidase S8/S53 domain"/>
    <property type="match status" value="1"/>
</dbReference>
<dbReference type="Proteomes" id="UP000515344">
    <property type="component" value="Chromosome"/>
</dbReference>
<organism evidence="3 4">
    <name type="scientific">Lacibacter sediminis</name>
    <dbReference type="NCBI Taxonomy" id="2760713"/>
    <lineage>
        <taxon>Bacteria</taxon>
        <taxon>Pseudomonadati</taxon>
        <taxon>Bacteroidota</taxon>
        <taxon>Chitinophagia</taxon>
        <taxon>Chitinophagales</taxon>
        <taxon>Chitinophagaceae</taxon>
        <taxon>Lacibacter</taxon>
    </lineage>
</organism>
<dbReference type="InterPro" id="IPR000209">
    <property type="entry name" value="Peptidase_S8/S53_dom"/>
</dbReference>
<comment type="similarity">
    <text evidence="1">Belongs to the peptidase S8 family.</text>
</comment>
<dbReference type="GO" id="GO:0006508">
    <property type="term" value="P:proteolysis"/>
    <property type="evidence" value="ECO:0007669"/>
    <property type="project" value="InterPro"/>
</dbReference>
<keyword evidence="4" id="KW-1185">Reference proteome</keyword>
<accession>A0A7G5XCN1</accession>